<proteinExistence type="predicted"/>
<evidence type="ECO:0000313" key="1">
    <source>
        <dbReference type="EMBL" id="AEO57737.1"/>
    </source>
</evidence>
<dbReference type="InParanoid" id="G2QEF4"/>
<dbReference type="RefSeq" id="XP_003662982.1">
    <property type="nucleotide sequence ID" value="XM_003662934.1"/>
</dbReference>
<dbReference type="GeneID" id="11507608"/>
<gene>
    <name evidence="1" type="ORF">MYCTH_2110132</name>
</gene>
<dbReference type="Proteomes" id="UP000007322">
    <property type="component" value="Chromosome 3"/>
</dbReference>
<evidence type="ECO:0000313" key="2">
    <source>
        <dbReference type="Proteomes" id="UP000007322"/>
    </source>
</evidence>
<dbReference type="HOGENOM" id="CLU_1027381_0_0_1"/>
<dbReference type="KEGG" id="mtm:MYCTH_2110132"/>
<keyword evidence="2" id="KW-1185">Reference proteome</keyword>
<sequence>MPLCPARLVCSDAANSYLVLSVVDAPFPVDQRDSFPAILQGGTKCLLRERELMSSVPNAKGIGSLGVLKSKRVDKGFCYWQISKHAWTCFGFTTEEFEATAGGRRSGIVLCTSFRPCSAASIGVPGGPWQLPCISAALLHAHCDFCAETTHTELLRYDEVATTRMVMADELSLAMQPDVLHYSVSQAAVGQSLGLILESGADRASGDLLEVELPTTDFSLARAAAECETSAFVLPAMELRGSGKEMKLEGLVTAFSRTTVRTLNNGNGFHH</sequence>
<name>G2QEF4_THET4</name>
<dbReference type="AlphaFoldDB" id="G2QEF4"/>
<reference evidence="1 2" key="1">
    <citation type="journal article" date="2011" name="Nat. Biotechnol.">
        <title>Comparative genomic analysis of the thermophilic biomass-degrading fungi Myceliophthora thermophila and Thielavia terrestris.</title>
        <authorList>
            <person name="Berka R.M."/>
            <person name="Grigoriev I.V."/>
            <person name="Otillar R."/>
            <person name="Salamov A."/>
            <person name="Grimwood J."/>
            <person name="Reid I."/>
            <person name="Ishmael N."/>
            <person name="John T."/>
            <person name="Darmond C."/>
            <person name="Moisan M.-C."/>
            <person name="Henrissat B."/>
            <person name="Coutinho P.M."/>
            <person name="Lombard V."/>
            <person name="Natvig D.O."/>
            <person name="Lindquist E."/>
            <person name="Schmutz J."/>
            <person name="Lucas S."/>
            <person name="Harris P."/>
            <person name="Powlowski J."/>
            <person name="Bellemare A."/>
            <person name="Taylor D."/>
            <person name="Butler G."/>
            <person name="de Vries R.P."/>
            <person name="Allijn I.E."/>
            <person name="van den Brink J."/>
            <person name="Ushinsky S."/>
            <person name="Storms R."/>
            <person name="Powell A.J."/>
            <person name="Paulsen I.T."/>
            <person name="Elbourne L.D.H."/>
            <person name="Baker S.E."/>
            <person name="Magnuson J."/>
            <person name="LaBoissiere S."/>
            <person name="Clutterbuck A.J."/>
            <person name="Martinez D."/>
            <person name="Wogulis M."/>
            <person name="de Leon A.L."/>
            <person name="Rey M.W."/>
            <person name="Tsang A."/>
        </authorList>
    </citation>
    <scope>NUCLEOTIDE SEQUENCE [LARGE SCALE GENOMIC DNA]</scope>
    <source>
        <strain evidence="2">ATCC 42464 / BCRC 31852 / DSM 1799</strain>
    </source>
</reference>
<accession>G2QEF4</accession>
<organism evidence="1 2">
    <name type="scientific">Thermothelomyces thermophilus (strain ATCC 42464 / BCRC 31852 / DSM 1799)</name>
    <name type="common">Sporotrichum thermophile</name>
    <dbReference type="NCBI Taxonomy" id="573729"/>
    <lineage>
        <taxon>Eukaryota</taxon>
        <taxon>Fungi</taxon>
        <taxon>Dikarya</taxon>
        <taxon>Ascomycota</taxon>
        <taxon>Pezizomycotina</taxon>
        <taxon>Sordariomycetes</taxon>
        <taxon>Sordariomycetidae</taxon>
        <taxon>Sordariales</taxon>
        <taxon>Chaetomiaceae</taxon>
        <taxon>Thermothelomyces</taxon>
    </lineage>
</organism>
<dbReference type="EMBL" id="CP003004">
    <property type="protein sequence ID" value="AEO57737.1"/>
    <property type="molecule type" value="Genomic_DNA"/>
</dbReference>
<protein>
    <submittedName>
        <fullName evidence="1">Uncharacterized protein</fullName>
    </submittedName>
</protein>
<dbReference type="VEuPathDB" id="FungiDB:MYCTH_2110132"/>